<evidence type="ECO:0000259" key="2">
    <source>
        <dbReference type="Pfam" id="PF01863"/>
    </source>
</evidence>
<dbReference type="Pfam" id="PF01863">
    <property type="entry name" value="YgjP-like"/>
    <property type="match status" value="1"/>
</dbReference>
<dbReference type="Gene3D" id="3.30.2010.10">
    <property type="entry name" value="Metalloproteases ('zincins'), catalytic domain"/>
    <property type="match status" value="1"/>
</dbReference>
<dbReference type="CDD" id="cd07344">
    <property type="entry name" value="M48_yhfN_like"/>
    <property type="match status" value="1"/>
</dbReference>
<gene>
    <name evidence="3" type="ORF">EYS42_04620</name>
</gene>
<evidence type="ECO:0000313" key="3">
    <source>
        <dbReference type="EMBL" id="TBO32483.1"/>
    </source>
</evidence>
<proteinExistence type="predicted"/>
<evidence type="ECO:0000313" key="4">
    <source>
        <dbReference type="Proteomes" id="UP000292120"/>
    </source>
</evidence>
<feature type="region of interest" description="Disordered" evidence="1">
    <location>
        <begin position="21"/>
        <end position="49"/>
    </location>
</feature>
<dbReference type="EMBL" id="SIXI01000002">
    <property type="protein sequence ID" value="TBO32483.1"/>
    <property type="molecule type" value="Genomic_DNA"/>
</dbReference>
<comment type="caution">
    <text evidence="3">The sequence shown here is derived from an EMBL/GenBank/DDBJ whole genome shotgun (WGS) entry which is preliminary data.</text>
</comment>
<dbReference type="RefSeq" id="WP_130966697.1">
    <property type="nucleotide sequence ID" value="NZ_SIXI01000002.1"/>
</dbReference>
<dbReference type="PANTHER" id="PTHR30399">
    <property type="entry name" value="UNCHARACTERIZED PROTEIN YGJP"/>
    <property type="match status" value="1"/>
</dbReference>
<dbReference type="InterPro" id="IPR002725">
    <property type="entry name" value="YgjP-like_metallopeptidase"/>
</dbReference>
<name>A0A4Q9GZN6_9BURK</name>
<dbReference type="OrthoDB" id="9811177at2"/>
<feature type="domain" description="YgjP-like metallopeptidase" evidence="2">
    <location>
        <begin position="104"/>
        <end position="329"/>
    </location>
</feature>
<keyword evidence="4" id="KW-1185">Reference proteome</keyword>
<accession>A0A4Q9GZN6</accession>
<reference evidence="3 4" key="1">
    <citation type="submission" date="2019-02" db="EMBL/GenBank/DDBJ databases">
        <title>Aquabacterium sp. strain KMB7.</title>
        <authorList>
            <person name="Chen W.-M."/>
        </authorList>
    </citation>
    <scope>NUCLEOTIDE SEQUENCE [LARGE SCALE GENOMIC DNA]</scope>
    <source>
        <strain evidence="3 4">KMB7</strain>
    </source>
</reference>
<sequence length="334" mass="37308">MNLKQMLLPWWGEPLEAPTHVSTRTAPHAPHDSPTDPSGFPVSDVSSDGMTPPPKFSLLRHSVTAEASAPAAALSVFRHPSAQHEMLLGQVLVGFELLRCKRRSIGMVVSPEGLTVRAPRWATWNDIEQALSDKSRWICAKLVDQRDKGQRQAAARITWEEGGSIPYLGEPLVMMWAPGQKGCTLVEQQHGLPGVAQRVLHVGVPAAEQVQWAAEPARAVTWMREHVLRWLQGQALAHYRERLAHFSPAMGVQMKALKLSSARTRWGSASVDGTIRLQWKLMHFSPAVIDYVVVHELAHLREMNHSPRFWQVVAEALPDYEVPLEQLRHAVIPE</sequence>
<dbReference type="Proteomes" id="UP000292120">
    <property type="component" value="Unassembled WGS sequence"/>
</dbReference>
<protein>
    <submittedName>
        <fullName evidence="3">M48 family peptidase</fullName>
    </submittedName>
</protein>
<dbReference type="InterPro" id="IPR053136">
    <property type="entry name" value="UTP_pyrophosphatase-like"/>
</dbReference>
<evidence type="ECO:0000256" key="1">
    <source>
        <dbReference type="SAM" id="MobiDB-lite"/>
    </source>
</evidence>
<dbReference type="AlphaFoldDB" id="A0A4Q9GZN6"/>
<organism evidence="3 4">
    <name type="scientific">Aquabacterium lacunae</name>
    <dbReference type="NCBI Taxonomy" id="2528630"/>
    <lineage>
        <taxon>Bacteria</taxon>
        <taxon>Pseudomonadati</taxon>
        <taxon>Pseudomonadota</taxon>
        <taxon>Betaproteobacteria</taxon>
        <taxon>Burkholderiales</taxon>
        <taxon>Aquabacterium</taxon>
    </lineage>
</organism>
<dbReference type="PANTHER" id="PTHR30399:SF1">
    <property type="entry name" value="UTP PYROPHOSPHATASE"/>
    <property type="match status" value="1"/>
</dbReference>